<proteinExistence type="predicted"/>
<evidence type="ECO:0000313" key="2">
    <source>
        <dbReference type="EMBL" id="KAJ7323824.1"/>
    </source>
</evidence>
<reference evidence="2" key="1">
    <citation type="submission" date="2023-03" db="EMBL/GenBank/DDBJ databases">
        <title>Massive genome expansion in bonnet fungi (Mycena s.s.) driven by repeated elements and novel gene families across ecological guilds.</title>
        <authorList>
            <consortium name="Lawrence Berkeley National Laboratory"/>
            <person name="Harder C.B."/>
            <person name="Miyauchi S."/>
            <person name="Viragh M."/>
            <person name="Kuo A."/>
            <person name="Thoen E."/>
            <person name="Andreopoulos B."/>
            <person name="Lu D."/>
            <person name="Skrede I."/>
            <person name="Drula E."/>
            <person name="Henrissat B."/>
            <person name="Morin E."/>
            <person name="Kohler A."/>
            <person name="Barry K."/>
            <person name="LaButti K."/>
            <person name="Morin E."/>
            <person name="Salamov A."/>
            <person name="Lipzen A."/>
            <person name="Mereny Z."/>
            <person name="Hegedus B."/>
            <person name="Baldrian P."/>
            <person name="Stursova M."/>
            <person name="Weitz H."/>
            <person name="Taylor A."/>
            <person name="Grigoriev I.V."/>
            <person name="Nagy L.G."/>
            <person name="Martin F."/>
            <person name="Kauserud H."/>
        </authorList>
    </citation>
    <scope>NUCLEOTIDE SEQUENCE</scope>
    <source>
        <strain evidence="2">CBHHK002</strain>
    </source>
</reference>
<comment type="caution">
    <text evidence="2">The sequence shown here is derived from an EMBL/GenBank/DDBJ whole genome shotgun (WGS) entry which is preliminary data.</text>
</comment>
<evidence type="ECO:0000313" key="3">
    <source>
        <dbReference type="Proteomes" id="UP001218218"/>
    </source>
</evidence>
<gene>
    <name evidence="2" type="ORF">DFH08DRAFT_817304</name>
</gene>
<dbReference type="EMBL" id="JARIHO010000045">
    <property type="protein sequence ID" value="KAJ7323824.1"/>
    <property type="molecule type" value="Genomic_DNA"/>
</dbReference>
<feature type="region of interest" description="Disordered" evidence="1">
    <location>
        <begin position="461"/>
        <end position="480"/>
    </location>
</feature>
<dbReference type="Proteomes" id="UP001218218">
    <property type="component" value="Unassembled WGS sequence"/>
</dbReference>
<protein>
    <submittedName>
        <fullName evidence="2">Uncharacterized protein</fullName>
    </submittedName>
</protein>
<name>A0AAD6ZII5_9AGAR</name>
<organism evidence="2 3">
    <name type="scientific">Mycena albidolilacea</name>
    <dbReference type="NCBI Taxonomy" id="1033008"/>
    <lineage>
        <taxon>Eukaryota</taxon>
        <taxon>Fungi</taxon>
        <taxon>Dikarya</taxon>
        <taxon>Basidiomycota</taxon>
        <taxon>Agaricomycotina</taxon>
        <taxon>Agaricomycetes</taxon>
        <taxon>Agaricomycetidae</taxon>
        <taxon>Agaricales</taxon>
        <taxon>Marasmiineae</taxon>
        <taxon>Mycenaceae</taxon>
        <taxon>Mycena</taxon>
    </lineage>
</organism>
<accession>A0AAD6ZII5</accession>
<keyword evidence="3" id="KW-1185">Reference proteome</keyword>
<evidence type="ECO:0000256" key="1">
    <source>
        <dbReference type="SAM" id="MobiDB-lite"/>
    </source>
</evidence>
<dbReference type="AlphaFoldDB" id="A0AAD6ZII5"/>
<sequence length="844" mass="93448">MSASAKMDVVLPLELEREIFETAAARLEPLLYRVLTISDWGPDAAMLSAVEAKPATFLHSAVHHVFFLTGFQENPARKLDSKMLNDILSSCSGTKNLMIVGQDLEPDLNILHKMRLQRLDIGLPPATSEWARITLAHPALSFITHLCLSENTRSDDYPWDDAWGHLASLPALTHLALTEHLSRALLPQILEDCRRLLVAVTLYYKEKSRHRANAFARTLTIRDPRIVVAIVNDFPENWETGARGGDDYWVHAEKFVARRRRGEIEYATAKRSSSLLLVRKLGFQNATSDVKLELTFIPSDMFSSMSAKVITFREHLWFRHERADLSSPGEASRIRKPMFFKESRLPLEKQPEKRLFLWTPTLRKLLGFLNTSSGAMGPGGAGDSVSEENNNNARVTGVHSSTQRMLGRFSPSKFTTAFLAAVRELASSRSARRLGRTPLANPTEPNVSAAKLWNFLPAAMKGKKGRTRRSERLLSKRQGNAGDHTAAFNLSERMDALGLSVKSSISAPSDPHPLSTLKRALLPAPAPPAPGTNPRPIHVIQGLMAVSATLSAGGGSLRLRCPERAENRVEEVLKDLKARRTAAGSRPPTPIPAPTTTERCRAHAQPQASLQEQASVFIAEAVASIPASAPAPSHAANTFDRHAEERSSWMVPHPTAATTPTPPFVYRLPTPTPTPASTFATNTRADTNTATTADPLDRYAGLSLAEKANATLIVKTIPALGSMRNGEDILHHLERLKAALVERYERYMRSSNARTDAVLAFMVAWDFGTHSVKVVSFLFIRVDEQDRLDVFRILLFEFIPVLLSVVSSAHRYPITLDAPPFERAKLESFPRRMSWFFCPGLGDR</sequence>